<dbReference type="AlphaFoldDB" id="G6AG55"/>
<accession>G6AG55</accession>
<evidence type="ECO:0000313" key="2">
    <source>
        <dbReference type="Proteomes" id="UP000004597"/>
    </source>
</evidence>
<evidence type="ECO:0000313" key="1">
    <source>
        <dbReference type="EMBL" id="EHG16246.1"/>
    </source>
</evidence>
<name>G6AG55_9BACT</name>
<dbReference type="EMBL" id="AFXP01000009">
    <property type="protein sequence ID" value="EHG16246.1"/>
    <property type="molecule type" value="Genomic_DNA"/>
</dbReference>
<dbReference type="HOGENOM" id="CLU_3397895_0_0_10"/>
<proteinExistence type="predicted"/>
<gene>
    <name evidence="1" type="ORF">HMPREF9138_01082</name>
</gene>
<sequence>MKVHTLFKYNVSSMDSRYIKDLVIPYRMLSY</sequence>
<reference evidence="1 2" key="1">
    <citation type="submission" date="2011-10" db="EMBL/GenBank/DDBJ databases">
        <title>The Genome Sequence of Prevotella histicola F0411.</title>
        <authorList>
            <consortium name="The Broad Institute Genome Sequencing Platform"/>
            <person name="Earl A."/>
            <person name="Ward D."/>
            <person name="Feldgarden M."/>
            <person name="Gevers D."/>
            <person name="Izard J."/>
            <person name="Ganesan A."/>
            <person name="Blanton J.M."/>
            <person name="Baranova O.V."/>
            <person name="Tanner A.C."/>
            <person name="Mathney J.M.J."/>
            <person name="Dewhirst F.E."/>
            <person name="Young S.K."/>
            <person name="Zeng Q."/>
            <person name="Gargeya S."/>
            <person name="Fitzgerald M."/>
            <person name="Haas B."/>
            <person name="Abouelleil A."/>
            <person name="Alvarado L."/>
            <person name="Arachchi H.M."/>
            <person name="Berlin A."/>
            <person name="Brown A."/>
            <person name="Chapman S.B."/>
            <person name="Chen Z."/>
            <person name="Dunbar C."/>
            <person name="Freedman E."/>
            <person name="Gearin G."/>
            <person name="Gellesch M."/>
            <person name="Goldberg J."/>
            <person name="Griggs A."/>
            <person name="Gujja S."/>
            <person name="Heiman D."/>
            <person name="Howarth C."/>
            <person name="Larson L."/>
            <person name="Lui A."/>
            <person name="MacDonald P.J.P."/>
            <person name="Montmayeur A."/>
            <person name="Murphy C."/>
            <person name="Neiman D."/>
            <person name="Pearson M."/>
            <person name="Priest M."/>
            <person name="Roberts A."/>
            <person name="Saif S."/>
            <person name="Shea T."/>
            <person name="Shenoy N."/>
            <person name="Sisk P."/>
            <person name="Stolte C."/>
            <person name="Sykes S."/>
            <person name="Wortman J."/>
            <person name="Nusbaum C."/>
            <person name="Birren B."/>
        </authorList>
    </citation>
    <scope>NUCLEOTIDE SEQUENCE [LARGE SCALE GENOMIC DNA]</scope>
    <source>
        <strain evidence="1 2">F0411</strain>
    </source>
</reference>
<dbReference type="Proteomes" id="UP000004597">
    <property type="component" value="Unassembled WGS sequence"/>
</dbReference>
<keyword evidence="2" id="KW-1185">Reference proteome</keyword>
<protein>
    <submittedName>
        <fullName evidence="1">Uncharacterized protein</fullName>
    </submittedName>
</protein>
<comment type="caution">
    <text evidence="1">The sequence shown here is derived from an EMBL/GenBank/DDBJ whole genome shotgun (WGS) entry which is preliminary data.</text>
</comment>
<organism evidence="1 2">
    <name type="scientific">Prevotella histicola F0411</name>
    <dbReference type="NCBI Taxonomy" id="857291"/>
    <lineage>
        <taxon>Bacteria</taxon>
        <taxon>Pseudomonadati</taxon>
        <taxon>Bacteroidota</taxon>
        <taxon>Bacteroidia</taxon>
        <taxon>Bacteroidales</taxon>
        <taxon>Prevotellaceae</taxon>
        <taxon>Prevotella</taxon>
    </lineage>
</organism>